<evidence type="ECO:0000256" key="1">
    <source>
        <dbReference type="SAM" id="MobiDB-lite"/>
    </source>
</evidence>
<evidence type="ECO:0000313" key="3">
    <source>
        <dbReference type="Proteomes" id="UP000324194"/>
    </source>
</evidence>
<evidence type="ECO:0000313" key="2">
    <source>
        <dbReference type="EMBL" id="VVC76264.1"/>
    </source>
</evidence>
<keyword evidence="3" id="KW-1185">Reference proteome</keyword>
<dbReference type="AlphaFoldDB" id="A0A5E4PH79"/>
<protein>
    <submittedName>
        <fullName evidence="2">Uncharacterized protein</fullName>
    </submittedName>
</protein>
<feature type="compositionally biased region" description="Low complexity" evidence="1">
    <location>
        <begin position="562"/>
        <end position="576"/>
    </location>
</feature>
<proteinExistence type="predicted"/>
<dbReference type="Proteomes" id="UP000324194">
    <property type="component" value="Chromosome 1"/>
</dbReference>
<dbReference type="RefSeq" id="WP_148339493.1">
    <property type="nucleotide sequence ID" value="NZ_LR699119.1"/>
</dbReference>
<dbReference type="KEGG" id="asip:AQUSIP_15730"/>
<dbReference type="OrthoDB" id="5654457at2"/>
<dbReference type="EMBL" id="LR699119">
    <property type="protein sequence ID" value="VVC76264.1"/>
    <property type="molecule type" value="Genomic_DNA"/>
</dbReference>
<gene>
    <name evidence="2" type="ORF">AQUSIP_15730</name>
</gene>
<name>A0A5E4PH79_9COXI</name>
<feature type="region of interest" description="Disordered" evidence="1">
    <location>
        <begin position="533"/>
        <end position="576"/>
    </location>
</feature>
<reference evidence="2 3" key="1">
    <citation type="submission" date="2019-08" db="EMBL/GenBank/DDBJ databases">
        <authorList>
            <person name="Guy L."/>
        </authorList>
    </citation>
    <scope>NUCLEOTIDE SEQUENCE [LARGE SCALE GENOMIC DNA]</scope>
    <source>
        <strain evidence="2 3">SGT-108</strain>
    </source>
</reference>
<feature type="compositionally biased region" description="Basic and acidic residues" evidence="1">
    <location>
        <begin position="463"/>
        <end position="476"/>
    </location>
</feature>
<accession>A0A5E4PH79</accession>
<sequence length="576" mass="65942">MQARYTLFQVNKRDLTSRELSSNPSIRNNYAFHVSLLEGALRNSQWYSNLDGSSVRAIENIYCTFDETNDPTRLTLIIGYTLNGNEMMVHSFVPAGLFEELGEEARLTTPFTLNTQEQRVNFWDWHYRNNRGEWDNQARGFAYDAWRNIWHDNLRRHGDYIRPDYMGGRQNNQNNQNNINYGQSVHNEEVHQSVSTSLRKLDARYGKKLNQATCLQGLFNFVDQLRKSSNDQNKNQTELHEIAAAIRCLERLLRTEWFTNVERGSGFDFRKVISLIWTAIQDNETLTVPKEQALERFVHHLYLIQRGYNLDENGQDNMRPKDKFICVGGTFNQIVCCLNGGLHPDVEIIFATKQTAMAKLRAIVYELVVDYIMNEAESKEKLIESLRQICDNPNETLPEWLFNNVKEKATKALLSDYEGLLSESELNEVIEFGGPAIDVNHRLIQLIDVACKRQQVATTSSGTHKDKEKEKEKETETETVQDDATPSGDLSQMPPLVSEEEFIRNQNQKSQTTSTTAKPSQLGYFAVSNCRSQQAIAHSSAKPAPSNQKRNRPALPDDFDGSRMSGGRNNSSCMLQ</sequence>
<feature type="region of interest" description="Disordered" evidence="1">
    <location>
        <begin position="457"/>
        <end position="493"/>
    </location>
</feature>
<organism evidence="2 3">
    <name type="scientific">Aquicella siphonis</name>
    <dbReference type="NCBI Taxonomy" id="254247"/>
    <lineage>
        <taxon>Bacteria</taxon>
        <taxon>Pseudomonadati</taxon>
        <taxon>Pseudomonadota</taxon>
        <taxon>Gammaproteobacteria</taxon>
        <taxon>Legionellales</taxon>
        <taxon>Coxiellaceae</taxon>
        <taxon>Aquicella</taxon>
    </lineage>
</organism>